<sequence length="120" mass="13455">MSQPQHRVDAVPGDRHVRVEIGGRVVAETDRPVVVTETGLPARFYVPVEDVDFTFLEPTGLSTHCPFKGDARYWSFVDRDTGETRENAVWGYPEPLEDVALIKDCVAFYDEAATITVSRN</sequence>
<comment type="caution">
    <text evidence="2">The sequence shown here is derived from an EMBL/GenBank/DDBJ whole genome shotgun (WGS) entry which is preliminary data.</text>
</comment>
<organism evidence="2 3">
    <name type="scientific">Streptomyces thermolineatus</name>
    <dbReference type="NCBI Taxonomy" id="44033"/>
    <lineage>
        <taxon>Bacteria</taxon>
        <taxon>Bacillati</taxon>
        <taxon>Actinomycetota</taxon>
        <taxon>Actinomycetes</taxon>
        <taxon>Kitasatosporales</taxon>
        <taxon>Streptomycetaceae</taxon>
        <taxon>Streptomyces</taxon>
    </lineage>
</organism>
<dbReference type="RefSeq" id="WP_344385706.1">
    <property type="nucleotide sequence ID" value="NZ_BAAATA010000044.1"/>
</dbReference>
<gene>
    <name evidence="2" type="ORF">GCM10010406_50830</name>
</gene>
<dbReference type="InterPro" id="IPR038694">
    <property type="entry name" value="DUF427_sf"/>
</dbReference>
<proteinExistence type="predicted"/>
<dbReference type="PANTHER" id="PTHR34310">
    <property type="entry name" value="DUF427 DOMAIN PROTEIN (AFU_ORTHOLOGUE AFUA_3G02220)"/>
    <property type="match status" value="1"/>
</dbReference>
<keyword evidence="3" id="KW-1185">Reference proteome</keyword>
<dbReference type="Pfam" id="PF04248">
    <property type="entry name" value="NTP_transf_9"/>
    <property type="match status" value="1"/>
</dbReference>
<protein>
    <submittedName>
        <fullName evidence="2">DUF427 domain-containing protein</fullName>
    </submittedName>
</protein>
<evidence type="ECO:0000259" key="1">
    <source>
        <dbReference type="Pfam" id="PF04248"/>
    </source>
</evidence>
<evidence type="ECO:0000313" key="2">
    <source>
        <dbReference type="EMBL" id="GAA2508138.1"/>
    </source>
</evidence>
<dbReference type="Proteomes" id="UP001501358">
    <property type="component" value="Unassembled WGS sequence"/>
</dbReference>
<feature type="domain" description="DUF427" evidence="1">
    <location>
        <begin position="17"/>
        <end position="111"/>
    </location>
</feature>
<dbReference type="Gene3D" id="2.170.150.40">
    <property type="entry name" value="Domain of unknown function (DUF427)"/>
    <property type="match status" value="1"/>
</dbReference>
<evidence type="ECO:0000313" key="3">
    <source>
        <dbReference type="Proteomes" id="UP001501358"/>
    </source>
</evidence>
<accession>A0ABN3MT05</accession>
<name>A0ABN3MT05_9ACTN</name>
<dbReference type="InterPro" id="IPR007361">
    <property type="entry name" value="DUF427"/>
</dbReference>
<dbReference type="EMBL" id="BAAATA010000044">
    <property type="protein sequence ID" value="GAA2508138.1"/>
    <property type="molecule type" value="Genomic_DNA"/>
</dbReference>
<dbReference type="PANTHER" id="PTHR34310:SF8">
    <property type="entry name" value="CONSERVED PROTEIN"/>
    <property type="match status" value="1"/>
</dbReference>
<reference evidence="2 3" key="1">
    <citation type="journal article" date="2019" name="Int. J. Syst. Evol. Microbiol.">
        <title>The Global Catalogue of Microorganisms (GCM) 10K type strain sequencing project: providing services to taxonomists for standard genome sequencing and annotation.</title>
        <authorList>
            <consortium name="The Broad Institute Genomics Platform"/>
            <consortium name="The Broad Institute Genome Sequencing Center for Infectious Disease"/>
            <person name="Wu L."/>
            <person name="Ma J."/>
        </authorList>
    </citation>
    <scope>NUCLEOTIDE SEQUENCE [LARGE SCALE GENOMIC DNA]</scope>
    <source>
        <strain evidence="2 3">JCM 6307</strain>
    </source>
</reference>